<proteinExistence type="predicted"/>
<comment type="caution">
    <text evidence="2">The sequence shown here is derived from an EMBL/GenBank/DDBJ whole genome shotgun (WGS) entry which is preliminary data.</text>
</comment>
<accession>A0ABT9U472</accession>
<sequence length="105" mass="11633">MTITSEWKIRHNGNEYPAGEAVTLPEADEKRLVDSGLAEYTDGGETEQDLTSDDPLTPDEFSKLKADEQKVELLALSIEPAGNSEDRLKQYSEWFEANSDGGLKV</sequence>
<dbReference type="RefSeq" id="WP_307205694.1">
    <property type="nucleotide sequence ID" value="NZ_JAUSSU010000007.1"/>
</dbReference>
<keyword evidence="3" id="KW-1185">Reference proteome</keyword>
<protein>
    <submittedName>
        <fullName evidence="2">Uncharacterized protein</fullName>
    </submittedName>
</protein>
<dbReference type="EMBL" id="JAUSSU010000007">
    <property type="protein sequence ID" value="MDQ0114363.1"/>
    <property type="molecule type" value="Genomic_DNA"/>
</dbReference>
<organism evidence="2 3">
    <name type="scientific">Paenibacillus harenae</name>
    <dbReference type="NCBI Taxonomy" id="306543"/>
    <lineage>
        <taxon>Bacteria</taxon>
        <taxon>Bacillati</taxon>
        <taxon>Bacillota</taxon>
        <taxon>Bacilli</taxon>
        <taxon>Bacillales</taxon>
        <taxon>Paenibacillaceae</taxon>
        <taxon>Paenibacillus</taxon>
    </lineage>
</organism>
<name>A0ABT9U472_PAEHA</name>
<feature type="compositionally biased region" description="Acidic residues" evidence="1">
    <location>
        <begin position="42"/>
        <end position="52"/>
    </location>
</feature>
<reference evidence="2 3" key="1">
    <citation type="submission" date="2023-07" db="EMBL/GenBank/DDBJ databases">
        <title>Sorghum-associated microbial communities from plants grown in Nebraska, USA.</title>
        <authorList>
            <person name="Schachtman D."/>
        </authorList>
    </citation>
    <scope>NUCLEOTIDE SEQUENCE [LARGE SCALE GENOMIC DNA]</scope>
    <source>
        <strain evidence="2 3">CC482</strain>
    </source>
</reference>
<dbReference type="Proteomes" id="UP001229346">
    <property type="component" value="Unassembled WGS sequence"/>
</dbReference>
<evidence type="ECO:0000313" key="3">
    <source>
        <dbReference type="Proteomes" id="UP001229346"/>
    </source>
</evidence>
<evidence type="ECO:0000256" key="1">
    <source>
        <dbReference type="SAM" id="MobiDB-lite"/>
    </source>
</evidence>
<evidence type="ECO:0000313" key="2">
    <source>
        <dbReference type="EMBL" id="MDQ0114363.1"/>
    </source>
</evidence>
<feature type="region of interest" description="Disordered" evidence="1">
    <location>
        <begin position="40"/>
        <end position="60"/>
    </location>
</feature>
<gene>
    <name evidence="2" type="ORF">J2T15_003818</name>
</gene>